<comment type="caution">
    <text evidence="4">The sequence shown here is derived from an EMBL/GenBank/DDBJ whole genome shotgun (WGS) entry which is preliminary data.</text>
</comment>
<reference evidence="4" key="2">
    <citation type="journal article" date="2018" name="Nature">
        <title>A major lineage of non-tailed dsDNA viruses as unrecognized killers of marine bacteria.</title>
        <authorList>
            <person name="Kauffman K.M."/>
            <person name="Hussain F.A."/>
            <person name="Yang J."/>
            <person name="Arevalo P."/>
            <person name="Brown J.M."/>
            <person name="Chang W.K."/>
            <person name="VanInsberghe D."/>
            <person name="Elsherbini J."/>
            <person name="Sharma R.S."/>
            <person name="Cutler M.B."/>
            <person name="Kelly L."/>
            <person name="Polz M.F."/>
        </authorList>
    </citation>
    <scope>NUCLEOTIDE SEQUENCE</scope>
    <source>
        <strain evidence="4">10N.222.46.E12</strain>
    </source>
</reference>
<dbReference type="EMBL" id="MDBS01000017">
    <property type="protein sequence ID" value="PMP31552.1"/>
    <property type="molecule type" value="Genomic_DNA"/>
</dbReference>
<dbReference type="InterPro" id="IPR047156">
    <property type="entry name" value="Teg/CotR/CapV-like"/>
</dbReference>
<sequence>MNQLSGRVQALVLSGGGTRGLYTISLLATLENHYSNGDPDYNIADHFDIIGGTSIGGILALGLASGVNARTLKKVLDSNRKDIFPQNLWLLGSAYRFFRQLFGSKFSPKPLKKAVYSAVGDLKITDLHTRVLIPALNGSTGAPKTFKTPHHPKFTRDGERKVIDVALATSAAPTYFPPHKMEDGLMLDGGLWANLPAFSIYHELCNDRFLNVDPQKVHMLAVGTMGTDVAIQAKSSGSSGYIGSWGLGKKLTAMMMDTTERWQTFMTQHNLGDRFVQLDDRGVHNIELDDSNDKSAEYMQFQAANNAQYALGNQNVRAFFEHQRQKVTFYTARGDEYEAGCKSSTK</sequence>
<keyword evidence="1 2" id="KW-0443">Lipid metabolism</keyword>
<dbReference type="CDD" id="cd07199">
    <property type="entry name" value="Pat17_PNPLA8_PNPLA9_like"/>
    <property type="match status" value="1"/>
</dbReference>
<dbReference type="Pfam" id="PF01734">
    <property type="entry name" value="Patatin"/>
    <property type="match status" value="1"/>
</dbReference>
<gene>
    <name evidence="4" type="ORF">BCS90_11200</name>
</gene>
<dbReference type="InterPro" id="IPR002641">
    <property type="entry name" value="PNPLA_dom"/>
</dbReference>
<dbReference type="SUPFAM" id="SSF52151">
    <property type="entry name" value="FabD/lysophospholipase-like"/>
    <property type="match status" value="1"/>
</dbReference>
<evidence type="ECO:0000259" key="3">
    <source>
        <dbReference type="PROSITE" id="PS51635"/>
    </source>
</evidence>
<evidence type="ECO:0000313" key="4">
    <source>
        <dbReference type="EMBL" id="PMP31552.1"/>
    </source>
</evidence>
<feature type="domain" description="PNPLA" evidence="3">
    <location>
        <begin position="11"/>
        <end position="201"/>
    </location>
</feature>
<feature type="short sequence motif" description="GXGXXG" evidence="2">
    <location>
        <begin position="15"/>
        <end position="20"/>
    </location>
</feature>
<dbReference type="PANTHER" id="PTHR24138:SF10">
    <property type="entry name" value="PHOSPHOLIPASE A2"/>
    <property type="match status" value="1"/>
</dbReference>
<reference evidence="4" key="1">
    <citation type="submission" date="2016-07" db="EMBL/GenBank/DDBJ databases">
        <authorList>
            <person name="Kauffman K."/>
            <person name="Arevalo P."/>
            <person name="Polz M.F."/>
        </authorList>
    </citation>
    <scope>NUCLEOTIDE SEQUENCE</scope>
    <source>
        <strain evidence="4">10N.222.46.E12</strain>
    </source>
</reference>
<feature type="short sequence motif" description="GXSXG" evidence="2">
    <location>
        <begin position="52"/>
        <end position="56"/>
    </location>
</feature>
<feature type="active site" description="Proton acceptor" evidence="2">
    <location>
        <position position="188"/>
    </location>
</feature>
<dbReference type="InterPro" id="IPR016035">
    <property type="entry name" value="Acyl_Trfase/lysoPLipase"/>
</dbReference>
<dbReference type="GO" id="GO:0016787">
    <property type="term" value="F:hydrolase activity"/>
    <property type="evidence" value="ECO:0007669"/>
    <property type="project" value="UniProtKB-UniRule"/>
</dbReference>
<dbReference type="RefSeq" id="WP_162299036.1">
    <property type="nucleotide sequence ID" value="NZ_CP170591.1"/>
</dbReference>
<evidence type="ECO:0000256" key="2">
    <source>
        <dbReference type="PROSITE-ProRule" id="PRU01161"/>
    </source>
</evidence>
<name>A0A7Z1MLL0_9VIBR</name>
<dbReference type="GO" id="GO:0016042">
    <property type="term" value="P:lipid catabolic process"/>
    <property type="evidence" value="ECO:0007669"/>
    <property type="project" value="UniProtKB-UniRule"/>
</dbReference>
<dbReference type="Gene3D" id="3.40.1090.10">
    <property type="entry name" value="Cytosolic phospholipase A2 catalytic domain"/>
    <property type="match status" value="1"/>
</dbReference>
<proteinExistence type="predicted"/>
<dbReference type="PROSITE" id="PS51635">
    <property type="entry name" value="PNPLA"/>
    <property type="match status" value="1"/>
</dbReference>
<keyword evidence="2" id="KW-0378">Hydrolase</keyword>
<accession>A0A7Z1MLL0</accession>
<evidence type="ECO:0000256" key="1">
    <source>
        <dbReference type="ARBA" id="ARBA00023098"/>
    </source>
</evidence>
<keyword evidence="2" id="KW-0442">Lipid degradation</keyword>
<dbReference type="PANTHER" id="PTHR24138">
    <property type="entry name" value="INTRACELLLAR PHOSPHOLIPASE A FAMILY"/>
    <property type="match status" value="1"/>
</dbReference>
<protein>
    <recommendedName>
        <fullName evidence="3">PNPLA domain-containing protein</fullName>
    </recommendedName>
</protein>
<feature type="active site" description="Nucleophile" evidence="2">
    <location>
        <position position="54"/>
    </location>
</feature>
<organism evidence="4">
    <name type="scientific">Vibrio cyclitrophicus</name>
    <dbReference type="NCBI Taxonomy" id="47951"/>
    <lineage>
        <taxon>Bacteria</taxon>
        <taxon>Pseudomonadati</taxon>
        <taxon>Pseudomonadota</taxon>
        <taxon>Gammaproteobacteria</taxon>
        <taxon>Vibrionales</taxon>
        <taxon>Vibrionaceae</taxon>
        <taxon>Vibrio</taxon>
    </lineage>
</organism>
<feature type="short sequence motif" description="DGA/G" evidence="2">
    <location>
        <begin position="188"/>
        <end position="190"/>
    </location>
</feature>
<dbReference type="AlphaFoldDB" id="A0A7Z1MLL0"/>
<dbReference type="NCBIfam" id="NF041079">
    <property type="entry name" value="CBASS_lipase"/>
    <property type="match status" value="1"/>
</dbReference>